<comment type="caution">
    <text evidence="1">The sequence shown here is derived from an EMBL/GenBank/DDBJ whole genome shotgun (WGS) entry which is preliminary data.</text>
</comment>
<sequence length="667" mass="77577">MGQFEQIQTRKAISSYGGVGSILETRDGSILIDNFNEWPFFQTINGQFEEHNFVIDKRFKNRLSKYFYELEHLIKIPVNDLKQGFKPENQFAFISAKYFPEWFYCNNCNRFDRIDKWKINWENNVDSYHKDNFYPPKCYSCYVRNRDKKRKFYDLEQVRFVLTSPNGEIADIPWDKWSLLRYRKKEESTESIHTPSEEEIITLANIQVPDDVIFEYKTSDKMDDLKGIWIIAKRKNGEQINFTTLSGLFNLRVKIQDLIPNSKDTDILFKPVIRSSNSVYYPNILSSIFIPANDELNEFSINLVKEEYNDGSNAQTISRNLKRYKNIDIDSETIQKLIDNNFSERNLEIAKTENQYRFDEYKFITEKDSEIIEDKLIFDKIDNSFFQSDLIKSIFKMDKIKIASVQTSYTRQEPIASNAILEDEDPEKTTIESIVKKFTSTYGKTTTYLPAIESFGEGVFFEFDNKTLDEWIGNNPKIQERISVLIGNKQQFESTFNEDFDLNPKYVLIHTFSHLIIKELEYLCGYPSTSIQERLYIDENPEMNGVLIYTIAGSEGSYGGITSICDDDRIGKLIESAMIRAIDCATDPICYHTHGQGVANLNLSACFSCTLLPETSCEKFNCYLDRRILVDKDYGYFKGLINRTLKGECITSAIHHGGEFQPESSGF</sequence>
<protein>
    <recommendedName>
        <fullName evidence="3">DUF1998 domain-containing protein</fullName>
    </recommendedName>
</protein>
<dbReference type="AlphaFoldDB" id="A0A316AJ35"/>
<reference evidence="1 2" key="1">
    <citation type="submission" date="2018-03" db="EMBL/GenBank/DDBJ databases">
        <title>Genomic Encyclopedia of Archaeal and Bacterial Type Strains, Phase II (KMG-II): from individual species to whole genera.</title>
        <authorList>
            <person name="Goeker M."/>
        </authorList>
    </citation>
    <scope>NUCLEOTIDE SEQUENCE [LARGE SCALE GENOMIC DNA]</scope>
    <source>
        <strain evidence="1 2">DSM 100346</strain>
    </source>
</reference>
<dbReference type="InterPro" id="IPR047721">
    <property type="entry name" value="DrmB"/>
</dbReference>
<accession>A0A316AJ35</accession>
<evidence type="ECO:0000313" key="2">
    <source>
        <dbReference type="Proteomes" id="UP000245880"/>
    </source>
</evidence>
<gene>
    <name evidence="1" type="ORF">CLV98_10663</name>
</gene>
<organism evidence="1 2">
    <name type="scientific">Dyadobacter jejuensis</name>
    <dbReference type="NCBI Taxonomy" id="1082580"/>
    <lineage>
        <taxon>Bacteria</taxon>
        <taxon>Pseudomonadati</taxon>
        <taxon>Bacteroidota</taxon>
        <taxon>Cytophagia</taxon>
        <taxon>Cytophagales</taxon>
        <taxon>Spirosomataceae</taxon>
        <taxon>Dyadobacter</taxon>
    </lineage>
</organism>
<evidence type="ECO:0000313" key="1">
    <source>
        <dbReference type="EMBL" id="PWJ57592.1"/>
    </source>
</evidence>
<keyword evidence="2" id="KW-1185">Reference proteome</keyword>
<name>A0A316AJ35_9BACT</name>
<proteinExistence type="predicted"/>
<dbReference type="EMBL" id="QGDT01000006">
    <property type="protein sequence ID" value="PWJ57592.1"/>
    <property type="molecule type" value="Genomic_DNA"/>
</dbReference>
<dbReference type="Proteomes" id="UP000245880">
    <property type="component" value="Unassembled WGS sequence"/>
</dbReference>
<evidence type="ECO:0008006" key="3">
    <source>
        <dbReference type="Google" id="ProtNLM"/>
    </source>
</evidence>
<dbReference type="RefSeq" id="WP_211320035.1">
    <property type="nucleotide sequence ID" value="NZ_QGDT01000006.1"/>
</dbReference>
<dbReference type="NCBIfam" id="NF038324">
    <property type="entry name" value="DrmB_fam"/>
    <property type="match status" value="1"/>
</dbReference>